<dbReference type="STRING" id="431595.K3X3A6"/>
<dbReference type="InParanoid" id="K3X3A6"/>
<evidence type="ECO:0000256" key="6">
    <source>
        <dbReference type="RuleBase" id="RU000461"/>
    </source>
</evidence>
<evidence type="ECO:0008006" key="9">
    <source>
        <dbReference type="Google" id="ProtNLM"/>
    </source>
</evidence>
<dbReference type="GO" id="GO:0004497">
    <property type="term" value="F:monooxygenase activity"/>
    <property type="evidence" value="ECO:0007669"/>
    <property type="project" value="UniProtKB-KW"/>
</dbReference>
<dbReference type="GO" id="GO:0020037">
    <property type="term" value="F:heme binding"/>
    <property type="evidence" value="ECO:0007669"/>
    <property type="project" value="InterPro"/>
</dbReference>
<comment type="cofactor">
    <cofactor evidence="5">
        <name>heme</name>
        <dbReference type="ChEBI" id="CHEBI:30413"/>
    </cofactor>
</comment>
<sequence>MLEFAPVIGALARVACGHPFASLIAALGALYVTHCAFEWATRPAAMKLAAPRRRPRGTLPIFYNTFQSLANAHHIYDWLVAQCERFDGKPYWLQLVGGPSVVVLSTPEHFEEVLKTHFETFDKGPIMNENLRDLLGDGIFAVDSAKWVHQRKTASNLFSLRSLRESMAESIQKHALVLNKVFDRAARSQQSLDLFKLLNRFTMETFAEIGFGVELGALASDHDHAFQAAFDSAQRVLGYRFMRPQWTWKLQRYLNIGAEKGLKRSIQVINDTVFGIIEQSLENRRMSTSRSTLPQGKKDIVSLFLDHMSDDHASKSDPFDPTFLRDIVVNFLIAGRDTTAQALSWFFYCLSQHPDVEHKIRAELAAKLPELMRGAIAHPSMEQVNQLPYLEAALRETLRLYPSVPANIKHATKDTLFHDGTFIRQNEGAVISSYVLARMTHVWGHDAKEYRPERWLDAKSGRLVSESAFKFNTFHAGPRMCLGMNLAMMEMKIVVAMVVARFHLALVPGQHITYDFSLTHPIKGALMMNVTSSSAV</sequence>
<dbReference type="GO" id="GO:0006629">
    <property type="term" value="P:lipid metabolic process"/>
    <property type="evidence" value="ECO:0007669"/>
    <property type="project" value="UniProtKB-ARBA"/>
</dbReference>
<name>K3X3A6_GLOUD</name>
<dbReference type="CDD" id="cd11064">
    <property type="entry name" value="CYP86A"/>
    <property type="match status" value="1"/>
</dbReference>
<reference evidence="7" key="3">
    <citation type="submission" date="2015-02" db="UniProtKB">
        <authorList>
            <consortium name="EnsemblProtists"/>
        </authorList>
    </citation>
    <scope>IDENTIFICATION</scope>
    <source>
        <strain evidence="7">DAOM BR144</strain>
    </source>
</reference>
<dbReference type="GO" id="GO:0016705">
    <property type="term" value="F:oxidoreductase activity, acting on paired donors, with incorporation or reduction of molecular oxygen"/>
    <property type="evidence" value="ECO:0007669"/>
    <property type="project" value="InterPro"/>
</dbReference>
<reference evidence="8" key="2">
    <citation type="submission" date="2010-04" db="EMBL/GenBank/DDBJ databases">
        <authorList>
            <person name="Buell R."/>
            <person name="Hamilton J."/>
            <person name="Hostetler J."/>
        </authorList>
    </citation>
    <scope>NUCLEOTIDE SEQUENCE [LARGE SCALE GENOMIC DNA]</scope>
    <source>
        <strain evidence="8">DAOM:BR144</strain>
    </source>
</reference>
<dbReference type="PROSITE" id="PS00086">
    <property type="entry name" value="CYTOCHROME_P450"/>
    <property type="match status" value="1"/>
</dbReference>
<dbReference type="VEuPathDB" id="FungiDB:PYU1_G011679"/>
<dbReference type="InterPro" id="IPR001128">
    <property type="entry name" value="Cyt_P450"/>
</dbReference>
<evidence type="ECO:0000313" key="7">
    <source>
        <dbReference type="EnsemblProtists" id="PYU1_T011705"/>
    </source>
</evidence>
<dbReference type="InterPro" id="IPR002401">
    <property type="entry name" value="Cyt_P450_E_grp-I"/>
</dbReference>
<reference evidence="8" key="1">
    <citation type="journal article" date="2010" name="Genome Biol.">
        <title>Genome sequence of the necrotrophic plant pathogen Pythium ultimum reveals original pathogenicity mechanisms and effector repertoire.</title>
        <authorList>
            <person name="Levesque C.A."/>
            <person name="Brouwer H."/>
            <person name="Cano L."/>
            <person name="Hamilton J.P."/>
            <person name="Holt C."/>
            <person name="Huitema E."/>
            <person name="Raffaele S."/>
            <person name="Robideau G.P."/>
            <person name="Thines M."/>
            <person name="Win J."/>
            <person name="Zerillo M.M."/>
            <person name="Beakes G.W."/>
            <person name="Boore J.L."/>
            <person name="Busam D."/>
            <person name="Dumas B."/>
            <person name="Ferriera S."/>
            <person name="Fuerstenberg S.I."/>
            <person name="Gachon C.M."/>
            <person name="Gaulin E."/>
            <person name="Govers F."/>
            <person name="Grenville-Briggs L."/>
            <person name="Horner N."/>
            <person name="Hostetler J."/>
            <person name="Jiang R.H."/>
            <person name="Johnson J."/>
            <person name="Krajaejun T."/>
            <person name="Lin H."/>
            <person name="Meijer H.J."/>
            <person name="Moore B."/>
            <person name="Morris P."/>
            <person name="Phuntmart V."/>
            <person name="Puiu D."/>
            <person name="Shetty J."/>
            <person name="Stajich J.E."/>
            <person name="Tripathy S."/>
            <person name="Wawra S."/>
            <person name="van West P."/>
            <person name="Whitty B.R."/>
            <person name="Coutinho P.M."/>
            <person name="Henrissat B."/>
            <person name="Martin F."/>
            <person name="Thomas P.D."/>
            <person name="Tyler B.M."/>
            <person name="De Vries R.P."/>
            <person name="Kamoun S."/>
            <person name="Yandell M."/>
            <person name="Tisserat N."/>
            <person name="Buell C.R."/>
        </authorList>
    </citation>
    <scope>NUCLEOTIDE SEQUENCE</scope>
    <source>
        <strain evidence="8">DAOM:BR144</strain>
    </source>
</reference>
<proteinExistence type="inferred from homology"/>
<protein>
    <recommendedName>
        <fullName evidence="9">Cytochrome P450</fullName>
    </recommendedName>
</protein>
<comment type="similarity">
    <text evidence="1 6">Belongs to the cytochrome P450 family.</text>
</comment>
<evidence type="ECO:0000256" key="2">
    <source>
        <dbReference type="ARBA" id="ARBA00022723"/>
    </source>
</evidence>
<dbReference type="InterPro" id="IPR036396">
    <property type="entry name" value="Cyt_P450_sf"/>
</dbReference>
<feature type="binding site" description="axial binding residue" evidence="5">
    <location>
        <position position="481"/>
    </location>
    <ligand>
        <name>heme</name>
        <dbReference type="ChEBI" id="CHEBI:30413"/>
    </ligand>
    <ligandPart>
        <name>Fe</name>
        <dbReference type="ChEBI" id="CHEBI:18248"/>
    </ligandPart>
</feature>
<dbReference type="Pfam" id="PF00067">
    <property type="entry name" value="p450"/>
    <property type="match status" value="1"/>
</dbReference>
<dbReference type="OMA" id="PPAFSYI"/>
<dbReference type="HOGENOM" id="CLU_001570_27_2_1"/>
<keyword evidence="4 5" id="KW-0408">Iron</keyword>
<keyword evidence="2 5" id="KW-0479">Metal-binding</keyword>
<keyword evidence="3 6" id="KW-0560">Oxidoreductase</keyword>
<dbReference type="EMBL" id="GL376611">
    <property type="status" value="NOT_ANNOTATED_CDS"/>
    <property type="molecule type" value="Genomic_DNA"/>
</dbReference>
<dbReference type="AlphaFoldDB" id="K3X3A6"/>
<keyword evidence="5 6" id="KW-0349">Heme</keyword>
<evidence type="ECO:0000256" key="3">
    <source>
        <dbReference type="ARBA" id="ARBA00023002"/>
    </source>
</evidence>
<dbReference type="SUPFAM" id="SSF48264">
    <property type="entry name" value="Cytochrome P450"/>
    <property type="match status" value="1"/>
</dbReference>
<keyword evidence="8" id="KW-1185">Reference proteome</keyword>
<evidence type="ECO:0000313" key="8">
    <source>
        <dbReference type="Proteomes" id="UP000019132"/>
    </source>
</evidence>
<dbReference type="PRINTS" id="PR00463">
    <property type="entry name" value="EP450I"/>
</dbReference>
<dbReference type="EnsemblProtists" id="PYU1_T011705">
    <property type="protein sequence ID" value="PYU1_T011705"/>
    <property type="gene ID" value="PYU1_G011679"/>
</dbReference>
<dbReference type="GO" id="GO:0005506">
    <property type="term" value="F:iron ion binding"/>
    <property type="evidence" value="ECO:0007669"/>
    <property type="project" value="InterPro"/>
</dbReference>
<dbReference type="Gene3D" id="1.10.630.10">
    <property type="entry name" value="Cytochrome P450"/>
    <property type="match status" value="1"/>
</dbReference>
<dbReference type="Proteomes" id="UP000019132">
    <property type="component" value="Unassembled WGS sequence"/>
</dbReference>
<dbReference type="PRINTS" id="PR00385">
    <property type="entry name" value="P450"/>
</dbReference>
<organism evidence="7 8">
    <name type="scientific">Globisporangium ultimum (strain ATCC 200006 / CBS 805.95 / DAOM BR144)</name>
    <name type="common">Pythium ultimum</name>
    <dbReference type="NCBI Taxonomy" id="431595"/>
    <lineage>
        <taxon>Eukaryota</taxon>
        <taxon>Sar</taxon>
        <taxon>Stramenopiles</taxon>
        <taxon>Oomycota</taxon>
        <taxon>Peronosporomycetes</taxon>
        <taxon>Pythiales</taxon>
        <taxon>Pythiaceae</taxon>
        <taxon>Globisporangium</taxon>
    </lineage>
</organism>
<keyword evidence="6" id="KW-0503">Monooxygenase</keyword>
<accession>K3X3A6</accession>
<evidence type="ECO:0000256" key="5">
    <source>
        <dbReference type="PIRSR" id="PIRSR602401-1"/>
    </source>
</evidence>
<dbReference type="eggNOG" id="KOG0157">
    <property type="taxonomic scope" value="Eukaryota"/>
</dbReference>
<dbReference type="InterPro" id="IPR017972">
    <property type="entry name" value="Cyt_P450_CS"/>
</dbReference>
<dbReference type="PANTHER" id="PTHR24296">
    <property type="entry name" value="CYTOCHROME P450"/>
    <property type="match status" value="1"/>
</dbReference>
<evidence type="ECO:0000256" key="1">
    <source>
        <dbReference type="ARBA" id="ARBA00010617"/>
    </source>
</evidence>
<evidence type="ECO:0000256" key="4">
    <source>
        <dbReference type="ARBA" id="ARBA00023004"/>
    </source>
</evidence>